<dbReference type="EMBL" id="LR796658">
    <property type="protein sequence ID" value="CAB4157571.1"/>
    <property type="molecule type" value="Genomic_DNA"/>
</dbReference>
<sequence length="78" mass="8584">MASKTNPAIDFGNDDFNPNQFSYQTAQQDGILMGRLLMREEVLRLIKATNPVPTKAVAKILDLVEGLNADVYASEASR</sequence>
<accession>A0A6J5NJC5</accession>
<reference evidence="1" key="1">
    <citation type="submission" date="2020-04" db="EMBL/GenBank/DDBJ databases">
        <authorList>
            <person name="Chiriac C."/>
            <person name="Salcher M."/>
            <person name="Ghai R."/>
            <person name="Kavagutti S V."/>
        </authorList>
    </citation>
    <scope>NUCLEOTIDE SEQUENCE</scope>
</reference>
<proteinExistence type="predicted"/>
<gene>
    <name evidence="1" type="ORF">UFOVP692_30</name>
</gene>
<protein>
    <submittedName>
        <fullName evidence="1">Uncharacterized protein</fullName>
    </submittedName>
</protein>
<organism evidence="1">
    <name type="scientific">uncultured Caudovirales phage</name>
    <dbReference type="NCBI Taxonomy" id="2100421"/>
    <lineage>
        <taxon>Viruses</taxon>
        <taxon>Duplodnaviria</taxon>
        <taxon>Heunggongvirae</taxon>
        <taxon>Uroviricota</taxon>
        <taxon>Caudoviricetes</taxon>
        <taxon>Peduoviridae</taxon>
        <taxon>Maltschvirus</taxon>
        <taxon>Maltschvirus maltsch</taxon>
    </lineage>
</organism>
<evidence type="ECO:0000313" key="1">
    <source>
        <dbReference type="EMBL" id="CAB4157571.1"/>
    </source>
</evidence>
<name>A0A6J5NJC5_9CAUD</name>